<evidence type="ECO:0000313" key="1">
    <source>
        <dbReference type="EMBL" id="KAI3428479.1"/>
    </source>
</evidence>
<protein>
    <submittedName>
        <fullName evidence="1">Uncharacterized protein</fullName>
    </submittedName>
</protein>
<dbReference type="EMBL" id="SIDB01000009">
    <property type="protein sequence ID" value="KAI3428479.1"/>
    <property type="molecule type" value="Genomic_DNA"/>
</dbReference>
<dbReference type="Proteomes" id="UP001055712">
    <property type="component" value="Unassembled WGS sequence"/>
</dbReference>
<accession>A0A9D4TL61</accession>
<gene>
    <name evidence="1" type="ORF">D9Q98_007304</name>
</gene>
<comment type="caution">
    <text evidence="1">The sequence shown here is derived from an EMBL/GenBank/DDBJ whole genome shotgun (WGS) entry which is preliminary data.</text>
</comment>
<organism evidence="1 2">
    <name type="scientific">Chlorella vulgaris</name>
    <name type="common">Green alga</name>
    <dbReference type="NCBI Taxonomy" id="3077"/>
    <lineage>
        <taxon>Eukaryota</taxon>
        <taxon>Viridiplantae</taxon>
        <taxon>Chlorophyta</taxon>
        <taxon>core chlorophytes</taxon>
        <taxon>Trebouxiophyceae</taxon>
        <taxon>Chlorellales</taxon>
        <taxon>Chlorellaceae</taxon>
        <taxon>Chlorella clade</taxon>
        <taxon>Chlorella</taxon>
    </lineage>
</organism>
<evidence type="ECO:0000313" key="2">
    <source>
        <dbReference type="Proteomes" id="UP001055712"/>
    </source>
</evidence>
<name>A0A9D4TL61_CHLVU</name>
<reference evidence="1" key="2">
    <citation type="submission" date="2020-11" db="EMBL/GenBank/DDBJ databases">
        <authorList>
            <person name="Cecchin M."/>
            <person name="Marcolungo L."/>
            <person name="Rossato M."/>
            <person name="Girolomoni L."/>
            <person name="Cosentino E."/>
            <person name="Cuine S."/>
            <person name="Li-Beisson Y."/>
            <person name="Delledonne M."/>
            <person name="Ballottari M."/>
        </authorList>
    </citation>
    <scope>NUCLEOTIDE SEQUENCE</scope>
    <source>
        <strain evidence="1">211/11P</strain>
        <tissue evidence="1">Whole cell</tissue>
    </source>
</reference>
<sequence length="666" mass="69199">MRTAEELACLLSEALEARQPDPAHVCSLLAQLIEPAALVDLDDLLLDMQAALMRAAALSPATDAAVRLVLTVAAAQCTAREVFTLCMAVLSQELSCAHDEEWEEEKEDAQNVVAAARRAYGPSSPAFQLFLLRTMGQCLPRIRRRPLHFCAELLNMQLRWAADVLPGLSSGGAAAPRAGGAAMAAATSASTSAVAMGGGGAALTVAEALASLANQGAALACWLQQAGDQLTAQEQEAGGQLVLTTVLQQVSSALQLPQHLEAAAAALPAQSRSNSISAPPSAGSRAPMMQAAAAALLQPIQVLLLQLPRDAHLETLWQQAESLPTQLATCGLDAAELPYISASGAAEGVAAAACLAACLPGCHSSHLPSGLLAAQPLLGLLSPAACVLLDCGARQRSVALTLLPLCAVCKVSAYLAASSDLQLPRSSAQLDTLLRTLVDLMSHNPVQLLRSCAHDAVHAVLDAFHPSARLEQLRAMMQMPTTAAQVVALQRLRQEMAAAWGTLTAEGGSADTAHAASSGSHDPSPCLGAAALQLALPCLAHGRAGSGWHDERHVLAQADVQAAALSLLRWLLLREKAAPRGQLPLERAQQLLQRDLLPLRACVLRVLQLQAASMAGGELSNGGEASSCGGGGHDVILQQQALDSFLAVQRLHEALERVVELIRAGC</sequence>
<keyword evidence="2" id="KW-1185">Reference proteome</keyword>
<reference evidence="1" key="1">
    <citation type="journal article" date="2019" name="Plant J.">
        <title>Chlorella vulgaris genome assembly and annotation reveals the molecular basis for metabolic acclimation to high light conditions.</title>
        <authorList>
            <person name="Cecchin M."/>
            <person name="Marcolungo L."/>
            <person name="Rossato M."/>
            <person name="Girolomoni L."/>
            <person name="Cosentino E."/>
            <person name="Cuine S."/>
            <person name="Li-Beisson Y."/>
            <person name="Delledonne M."/>
            <person name="Ballottari M."/>
        </authorList>
    </citation>
    <scope>NUCLEOTIDE SEQUENCE</scope>
    <source>
        <strain evidence="1">211/11P</strain>
    </source>
</reference>
<dbReference type="AlphaFoldDB" id="A0A9D4TL61"/>
<dbReference type="OrthoDB" id="10689710at2759"/>
<proteinExistence type="predicted"/>